<dbReference type="Proteomes" id="UP000824071">
    <property type="component" value="Unassembled WGS sequence"/>
</dbReference>
<dbReference type="PANTHER" id="PTHR42924:SF3">
    <property type="entry name" value="POLYMERASE_HISTIDINOL PHOSPHATASE N-TERMINAL DOMAIN-CONTAINING PROTEIN"/>
    <property type="match status" value="1"/>
</dbReference>
<comment type="caution">
    <text evidence="1">The sequence shown here is derived from an EMBL/GenBank/DDBJ whole genome shotgun (WGS) entry which is preliminary data.</text>
</comment>
<evidence type="ECO:0000313" key="1">
    <source>
        <dbReference type="EMBL" id="HIU35336.1"/>
    </source>
</evidence>
<organism evidence="1 2">
    <name type="scientific">Candidatus Fimenecus excrementigallinarum</name>
    <dbReference type="NCBI Taxonomy" id="2840816"/>
    <lineage>
        <taxon>Bacteria</taxon>
        <taxon>Bacillati</taxon>
        <taxon>Bacillota</taxon>
        <taxon>Clostridia</taxon>
        <taxon>Candidatus Fimenecus</taxon>
    </lineage>
</organism>
<dbReference type="InterPro" id="IPR016195">
    <property type="entry name" value="Pol/histidinol_Pase-like"/>
</dbReference>
<reference evidence="1" key="1">
    <citation type="submission" date="2020-10" db="EMBL/GenBank/DDBJ databases">
        <authorList>
            <person name="Gilroy R."/>
        </authorList>
    </citation>
    <scope>NUCLEOTIDE SEQUENCE</scope>
    <source>
        <strain evidence="1">ChiGjej1B1-19959</strain>
    </source>
</reference>
<sequence length="423" mass="46327">MESYSFRHFVPKEKEGTYYTVDFTVPQDAARVTVAYTYAQPVKGVLRDFLPTNVIDFGLMDGGGRFLGWSGSAHKSVFISEFESTHGYLCEPVRAGTWKILVGAYHVLPPGVEVTYTVTLEEARERLLFGDLHVHSTASDGKFDAYALGQMAKKRGLDFLGLANHNNFAENLRLPYIPGVTFVPAVEWTHYKGHMNFFGVAAPFENSFVANSEAEMRALVDAVRARGAVVSVNHPKCPICPYLWESDDAFDMVEIWNGPSRPTNLRGLAYWTGLLKAGRRLPAVGGSDYHRPGPFIRFGNPVTAVYAPSARSADILESLRAGRAFVTSGKSGPRLFLSYAGTKMGGEAAHVPGGLLHIEAAQLRGGRVWLVTDSGEQKLGRPRRGRFAADVPVEGARFAYIKVQTGAGGHALLHAVSNPIYFR</sequence>
<dbReference type="EMBL" id="DVMW01000016">
    <property type="protein sequence ID" value="HIU35336.1"/>
    <property type="molecule type" value="Genomic_DNA"/>
</dbReference>
<dbReference type="InterPro" id="IPR052018">
    <property type="entry name" value="PHP_domain"/>
</dbReference>
<dbReference type="NCBIfam" id="NF038032">
    <property type="entry name" value="CehA_McbA_metalo"/>
    <property type="match status" value="1"/>
</dbReference>
<dbReference type="GO" id="GO:0004534">
    <property type="term" value="F:5'-3' RNA exonuclease activity"/>
    <property type="evidence" value="ECO:0007669"/>
    <property type="project" value="TreeGrafter"/>
</dbReference>
<dbReference type="GO" id="GO:0035312">
    <property type="term" value="F:5'-3' DNA exonuclease activity"/>
    <property type="evidence" value="ECO:0007669"/>
    <property type="project" value="TreeGrafter"/>
</dbReference>
<protein>
    <submittedName>
        <fullName evidence="1">CehA/McbA family metallohydrolase</fullName>
    </submittedName>
</protein>
<evidence type="ECO:0000313" key="2">
    <source>
        <dbReference type="Proteomes" id="UP000824071"/>
    </source>
</evidence>
<dbReference type="PANTHER" id="PTHR42924">
    <property type="entry name" value="EXONUCLEASE"/>
    <property type="match status" value="1"/>
</dbReference>
<gene>
    <name evidence="1" type="ORF">IAC53_01845</name>
</gene>
<dbReference type="Gene3D" id="3.20.20.140">
    <property type="entry name" value="Metal-dependent hydrolases"/>
    <property type="match status" value="1"/>
</dbReference>
<dbReference type="AlphaFoldDB" id="A0A9D1LDY7"/>
<name>A0A9D1LDY7_9FIRM</name>
<accession>A0A9D1LDY7</accession>
<reference evidence="1" key="2">
    <citation type="journal article" date="2021" name="PeerJ">
        <title>Extensive microbial diversity within the chicken gut microbiome revealed by metagenomics and culture.</title>
        <authorList>
            <person name="Gilroy R."/>
            <person name="Ravi A."/>
            <person name="Getino M."/>
            <person name="Pursley I."/>
            <person name="Horton D.L."/>
            <person name="Alikhan N.F."/>
            <person name="Baker D."/>
            <person name="Gharbi K."/>
            <person name="Hall N."/>
            <person name="Watson M."/>
            <person name="Adriaenssens E.M."/>
            <person name="Foster-Nyarko E."/>
            <person name="Jarju S."/>
            <person name="Secka A."/>
            <person name="Antonio M."/>
            <person name="Oren A."/>
            <person name="Chaudhuri R.R."/>
            <person name="La Ragione R."/>
            <person name="Hildebrand F."/>
            <person name="Pallen M.J."/>
        </authorList>
    </citation>
    <scope>NUCLEOTIDE SEQUENCE</scope>
    <source>
        <strain evidence="1">ChiGjej1B1-19959</strain>
    </source>
</reference>
<dbReference type="SUPFAM" id="SSF89550">
    <property type="entry name" value="PHP domain-like"/>
    <property type="match status" value="1"/>
</dbReference>
<proteinExistence type="predicted"/>